<evidence type="ECO:0000256" key="2">
    <source>
        <dbReference type="ARBA" id="ARBA00003690"/>
    </source>
</evidence>
<dbReference type="GO" id="GO:0004497">
    <property type="term" value="F:monooxygenase activity"/>
    <property type="evidence" value="ECO:0007669"/>
    <property type="project" value="UniProtKB-KW"/>
</dbReference>
<evidence type="ECO:0000256" key="5">
    <source>
        <dbReference type="ARBA" id="ARBA00022723"/>
    </source>
</evidence>
<reference evidence="10" key="1">
    <citation type="submission" date="2023-10" db="EMBL/GenBank/DDBJ databases">
        <title>Genome assembly of Pristionchus species.</title>
        <authorList>
            <person name="Yoshida K."/>
            <person name="Sommer R.J."/>
        </authorList>
    </citation>
    <scope>NUCLEOTIDE SEQUENCE</scope>
    <source>
        <strain evidence="10">RS5133</strain>
    </source>
</reference>
<dbReference type="GO" id="GO:0020037">
    <property type="term" value="F:heme binding"/>
    <property type="evidence" value="ECO:0007669"/>
    <property type="project" value="InterPro"/>
</dbReference>
<evidence type="ECO:0000313" key="10">
    <source>
        <dbReference type="EMBL" id="GMT21312.1"/>
    </source>
</evidence>
<dbReference type="PRINTS" id="PR00465">
    <property type="entry name" value="EP450IV"/>
</dbReference>
<keyword evidence="9" id="KW-0560">Oxidoreductase</keyword>
<comment type="cofactor">
    <cofactor evidence="1 8">
        <name>heme</name>
        <dbReference type="ChEBI" id="CHEBI:30413"/>
    </cofactor>
</comment>
<dbReference type="Proteomes" id="UP001432322">
    <property type="component" value="Unassembled WGS sequence"/>
</dbReference>
<evidence type="ECO:0000256" key="4">
    <source>
        <dbReference type="ARBA" id="ARBA00022617"/>
    </source>
</evidence>
<dbReference type="EMBL" id="BTSY01000004">
    <property type="protein sequence ID" value="GMT21312.1"/>
    <property type="molecule type" value="Genomic_DNA"/>
</dbReference>
<comment type="caution">
    <text evidence="10">The sequence shown here is derived from an EMBL/GenBank/DDBJ whole genome shotgun (WGS) entry which is preliminary data.</text>
</comment>
<organism evidence="10 11">
    <name type="scientific">Pristionchus fissidentatus</name>
    <dbReference type="NCBI Taxonomy" id="1538716"/>
    <lineage>
        <taxon>Eukaryota</taxon>
        <taxon>Metazoa</taxon>
        <taxon>Ecdysozoa</taxon>
        <taxon>Nematoda</taxon>
        <taxon>Chromadorea</taxon>
        <taxon>Rhabditida</taxon>
        <taxon>Rhabditina</taxon>
        <taxon>Diplogasteromorpha</taxon>
        <taxon>Diplogasteroidea</taxon>
        <taxon>Neodiplogasteridae</taxon>
        <taxon>Pristionchus</taxon>
    </lineage>
</organism>
<evidence type="ECO:0000256" key="1">
    <source>
        <dbReference type="ARBA" id="ARBA00001971"/>
    </source>
</evidence>
<accession>A0AAV5VTH6</accession>
<feature type="non-terminal residue" evidence="10">
    <location>
        <position position="1"/>
    </location>
</feature>
<dbReference type="InterPro" id="IPR036396">
    <property type="entry name" value="Cyt_P450_sf"/>
</dbReference>
<name>A0AAV5VTH6_9BILA</name>
<comment type="function">
    <text evidence="2">May be involved in the metabolism of insect hormones and in the breakdown of synthetic insecticides.</text>
</comment>
<keyword evidence="5 8" id="KW-0479">Metal-binding</keyword>
<evidence type="ECO:0000256" key="9">
    <source>
        <dbReference type="RuleBase" id="RU000461"/>
    </source>
</evidence>
<dbReference type="PANTHER" id="PTHR24291">
    <property type="entry name" value="CYTOCHROME P450 FAMILY 4"/>
    <property type="match status" value="1"/>
</dbReference>
<dbReference type="AlphaFoldDB" id="A0AAV5VTH6"/>
<evidence type="ECO:0000313" key="11">
    <source>
        <dbReference type="Proteomes" id="UP001432322"/>
    </source>
</evidence>
<dbReference type="InterPro" id="IPR002403">
    <property type="entry name" value="Cyt_P450_E_grp-IV"/>
</dbReference>
<dbReference type="InterPro" id="IPR050196">
    <property type="entry name" value="Cytochrome_P450_Monoox"/>
</dbReference>
<feature type="binding site" description="axial binding residue" evidence="8">
    <location>
        <position position="59"/>
    </location>
    <ligand>
        <name>heme</name>
        <dbReference type="ChEBI" id="CHEBI:30413"/>
    </ligand>
    <ligandPart>
        <name>Fe</name>
        <dbReference type="ChEBI" id="CHEBI:18248"/>
    </ligandPart>
</feature>
<gene>
    <name evidence="10" type="ORF">PFISCL1PPCAC_12609</name>
</gene>
<proteinExistence type="inferred from homology"/>
<dbReference type="InterPro" id="IPR017972">
    <property type="entry name" value="Cyt_P450_CS"/>
</dbReference>
<protein>
    <recommendedName>
        <fullName evidence="12">Cytochrome P450</fullName>
    </recommendedName>
</protein>
<evidence type="ECO:0000256" key="7">
    <source>
        <dbReference type="ARBA" id="ARBA00023033"/>
    </source>
</evidence>
<evidence type="ECO:0008006" key="12">
    <source>
        <dbReference type="Google" id="ProtNLM"/>
    </source>
</evidence>
<dbReference type="InterPro" id="IPR001128">
    <property type="entry name" value="Cyt_P450"/>
</dbReference>
<keyword evidence="7 9" id="KW-0503">Monooxygenase</keyword>
<dbReference type="GO" id="GO:0005506">
    <property type="term" value="F:iron ion binding"/>
    <property type="evidence" value="ECO:0007669"/>
    <property type="project" value="InterPro"/>
</dbReference>
<keyword evidence="6 8" id="KW-0408">Iron</keyword>
<evidence type="ECO:0000256" key="6">
    <source>
        <dbReference type="ARBA" id="ARBA00023004"/>
    </source>
</evidence>
<keyword evidence="11" id="KW-1185">Reference proteome</keyword>
<comment type="similarity">
    <text evidence="3 9">Belongs to the cytochrome P450 family.</text>
</comment>
<sequence length="112" mass="13098">GNYMLPRGVTVSICPIAIHRNESIFENAQSFDPDRFLPERSANRHAFDFIPFSAGPRNCIGQRFASYEQRVGISWLLRRYRFESDMELNDNPPLAEAVLRPKYGCLIRMYRR</sequence>
<dbReference type="GO" id="GO:0016705">
    <property type="term" value="F:oxidoreductase activity, acting on paired donors, with incorporation or reduction of molecular oxygen"/>
    <property type="evidence" value="ECO:0007669"/>
    <property type="project" value="InterPro"/>
</dbReference>
<keyword evidence="4 8" id="KW-0349">Heme</keyword>
<evidence type="ECO:0000256" key="3">
    <source>
        <dbReference type="ARBA" id="ARBA00010617"/>
    </source>
</evidence>
<dbReference type="PANTHER" id="PTHR24291:SF130">
    <property type="entry name" value="CYTOCHROME P450 FAMILY"/>
    <property type="match status" value="1"/>
</dbReference>
<dbReference type="GO" id="GO:0005789">
    <property type="term" value="C:endoplasmic reticulum membrane"/>
    <property type="evidence" value="ECO:0007669"/>
    <property type="project" value="UniProtKB-SubCell"/>
</dbReference>
<dbReference type="Pfam" id="PF00067">
    <property type="entry name" value="p450"/>
    <property type="match status" value="1"/>
</dbReference>
<dbReference type="PROSITE" id="PS00086">
    <property type="entry name" value="CYTOCHROME_P450"/>
    <property type="match status" value="1"/>
</dbReference>
<dbReference type="Gene3D" id="1.10.630.10">
    <property type="entry name" value="Cytochrome P450"/>
    <property type="match status" value="1"/>
</dbReference>
<dbReference type="SUPFAM" id="SSF48264">
    <property type="entry name" value="Cytochrome P450"/>
    <property type="match status" value="1"/>
</dbReference>
<evidence type="ECO:0000256" key="8">
    <source>
        <dbReference type="PIRSR" id="PIRSR602403-1"/>
    </source>
</evidence>